<dbReference type="InterPro" id="IPR035937">
    <property type="entry name" value="FPG_N"/>
</dbReference>
<evidence type="ECO:0000256" key="5">
    <source>
        <dbReference type="ARBA" id="ARBA00022763"/>
    </source>
</evidence>
<evidence type="ECO:0000256" key="2">
    <source>
        <dbReference type="ARBA" id="ARBA00009409"/>
    </source>
</evidence>
<evidence type="ECO:0000256" key="1">
    <source>
        <dbReference type="ARBA" id="ARBA00001947"/>
    </source>
</evidence>
<keyword evidence="6 14" id="KW-0863">Zinc-finger</keyword>
<evidence type="ECO:0000256" key="3">
    <source>
        <dbReference type="ARBA" id="ARBA00012720"/>
    </source>
</evidence>
<dbReference type="InterPro" id="IPR010979">
    <property type="entry name" value="Ribosomal_uS13-like_H2TH"/>
</dbReference>
<keyword evidence="4" id="KW-0479">Metal-binding</keyword>
<dbReference type="Pfam" id="PF06831">
    <property type="entry name" value="H2TH"/>
    <property type="match status" value="1"/>
</dbReference>
<evidence type="ECO:0000256" key="4">
    <source>
        <dbReference type="ARBA" id="ARBA00022723"/>
    </source>
</evidence>
<accession>A0ABU8E8D1</accession>
<dbReference type="RefSeq" id="WP_225233749.1">
    <property type="nucleotide sequence ID" value="NZ_JBAPLV010000017.1"/>
</dbReference>
<name>A0ABU8E8D1_9ACTN</name>
<dbReference type="Gene3D" id="3.20.190.10">
    <property type="entry name" value="MutM-like, N-terminal"/>
    <property type="match status" value="1"/>
</dbReference>
<evidence type="ECO:0000313" key="18">
    <source>
        <dbReference type="EMBL" id="MEI4279864.1"/>
    </source>
</evidence>
<comment type="caution">
    <text evidence="18">The sequence shown here is derived from an EMBL/GenBank/DDBJ whole genome shotgun (WGS) entry which is preliminary data.</text>
</comment>
<keyword evidence="9" id="KW-0238">DNA-binding</keyword>
<evidence type="ECO:0000256" key="11">
    <source>
        <dbReference type="ARBA" id="ARBA00023239"/>
    </source>
</evidence>
<dbReference type="InterPro" id="IPR010663">
    <property type="entry name" value="Znf_FPG/IleRS"/>
</dbReference>
<dbReference type="SMART" id="SM01232">
    <property type="entry name" value="H2TH"/>
    <property type="match status" value="1"/>
</dbReference>
<keyword evidence="11" id="KW-0456">Lyase</keyword>
<evidence type="ECO:0000256" key="9">
    <source>
        <dbReference type="ARBA" id="ARBA00023125"/>
    </source>
</evidence>
<dbReference type="Proteomes" id="UP001373496">
    <property type="component" value="Unassembled WGS sequence"/>
</dbReference>
<keyword evidence="13" id="KW-0326">Glycosidase</keyword>
<protein>
    <recommendedName>
        <fullName evidence="3">DNA-(apurinic or apyrimidinic site) lyase</fullName>
        <ecNumber evidence="3">4.2.99.18</ecNumber>
    </recommendedName>
</protein>
<comment type="similarity">
    <text evidence="2">Belongs to the FPG family.</text>
</comment>
<gene>
    <name evidence="18" type="ORF">UXQ13_15440</name>
</gene>
<keyword evidence="19" id="KW-1185">Reference proteome</keyword>
<keyword evidence="12" id="KW-0511">Multifunctional enzyme</keyword>
<keyword evidence="10" id="KW-0234">DNA repair</keyword>
<keyword evidence="5" id="KW-0227">DNA damage</keyword>
<evidence type="ECO:0000313" key="19">
    <source>
        <dbReference type="Proteomes" id="UP001373496"/>
    </source>
</evidence>
<dbReference type="PROSITE" id="PS51068">
    <property type="entry name" value="FPG_CAT"/>
    <property type="match status" value="1"/>
</dbReference>
<evidence type="ECO:0000256" key="13">
    <source>
        <dbReference type="ARBA" id="ARBA00023295"/>
    </source>
</evidence>
<dbReference type="SMART" id="SM00898">
    <property type="entry name" value="Fapy_DNA_glyco"/>
    <property type="match status" value="1"/>
</dbReference>
<dbReference type="SUPFAM" id="SSF81624">
    <property type="entry name" value="N-terminal domain of MutM-like DNA repair proteins"/>
    <property type="match status" value="1"/>
</dbReference>
<dbReference type="InterPro" id="IPR015886">
    <property type="entry name" value="H2TH_FPG"/>
</dbReference>
<evidence type="ECO:0000256" key="12">
    <source>
        <dbReference type="ARBA" id="ARBA00023268"/>
    </source>
</evidence>
<dbReference type="Pfam" id="PF06827">
    <property type="entry name" value="zf-FPG_IleRS"/>
    <property type="match status" value="1"/>
</dbReference>
<reference evidence="18 19" key="1">
    <citation type="submission" date="2024-03" db="EMBL/GenBank/DDBJ databases">
        <title>Draft genome sequence of Klenkia terrae.</title>
        <authorList>
            <person name="Duangmal K."/>
            <person name="Chantavorakit T."/>
        </authorList>
    </citation>
    <scope>NUCLEOTIDE SEQUENCE [LARGE SCALE GENOMIC DNA]</scope>
    <source>
        <strain evidence="18 19">JCM 17786</strain>
    </source>
</reference>
<evidence type="ECO:0000256" key="6">
    <source>
        <dbReference type="ARBA" id="ARBA00022771"/>
    </source>
</evidence>
<proteinExistence type="inferred from homology"/>
<dbReference type="EMBL" id="JBAPLV010000017">
    <property type="protein sequence ID" value="MEI4279864.1"/>
    <property type="molecule type" value="Genomic_DNA"/>
</dbReference>
<dbReference type="SUPFAM" id="SSF57716">
    <property type="entry name" value="Glucocorticoid receptor-like (DNA-binding domain)"/>
    <property type="match status" value="1"/>
</dbReference>
<evidence type="ECO:0000256" key="10">
    <source>
        <dbReference type="ARBA" id="ARBA00023204"/>
    </source>
</evidence>
<sequence>MPEGHMIHVDARRFDEAMGDRVVHTDSPQGRFADGAAALDGRTLRDTEAFGKNLFLRFSGASPQYLHVHLGLIGGWTWWDADHQQLSGRPVVNADSSNVRLRLRTGRGDAERSAELRGAITCTLVDEEGMDRAVAKLGPDPLRDDADPGLAWAKVRKSKKPIGGLLLDQAVTAGAGLIWRAEVPFLAGVDPHRPGVDVAEDEFTTMWSEMARVMSEAVERGGKEITTDPADRPETDGHVGRDDAFYVFRRDGEPCLRCGTEIRVAEMGTRKVWWCPSCQPR</sequence>
<feature type="region of interest" description="Disordered" evidence="15">
    <location>
        <begin position="219"/>
        <end position="238"/>
    </location>
</feature>
<dbReference type="Gene3D" id="1.10.8.50">
    <property type="match status" value="1"/>
</dbReference>
<dbReference type="Pfam" id="PF01149">
    <property type="entry name" value="Fapy_DNA_glyco"/>
    <property type="match status" value="1"/>
</dbReference>
<evidence type="ECO:0000256" key="7">
    <source>
        <dbReference type="ARBA" id="ARBA00022801"/>
    </source>
</evidence>
<evidence type="ECO:0000256" key="8">
    <source>
        <dbReference type="ARBA" id="ARBA00022833"/>
    </source>
</evidence>
<dbReference type="EC" id="4.2.99.18" evidence="3"/>
<organism evidence="18 19">
    <name type="scientific">Klenkia terrae</name>
    <dbReference type="NCBI Taxonomy" id="1052259"/>
    <lineage>
        <taxon>Bacteria</taxon>
        <taxon>Bacillati</taxon>
        <taxon>Actinomycetota</taxon>
        <taxon>Actinomycetes</taxon>
        <taxon>Geodermatophilales</taxon>
        <taxon>Geodermatophilaceae</taxon>
        <taxon>Klenkia</taxon>
    </lineage>
</organism>
<feature type="domain" description="FPG-type" evidence="16">
    <location>
        <begin position="246"/>
        <end position="280"/>
    </location>
</feature>
<evidence type="ECO:0000256" key="15">
    <source>
        <dbReference type="SAM" id="MobiDB-lite"/>
    </source>
</evidence>
<dbReference type="PANTHER" id="PTHR42697">
    <property type="entry name" value="ENDONUCLEASE 8"/>
    <property type="match status" value="1"/>
</dbReference>
<keyword evidence="8" id="KW-0862">Zinc</keyword>
<comment type="cofactor">
    <cofactor evidence="1">
        <name>Zn(2+)</name>
        <dbReference type="ChEBI" id="CHEBI:29105"/>
    </cofactor>
</comment>
<dbReference type="SUPFAM" id="SSF46946">
    <property type="entry name" value="S13-like H2TH domain"/>
    <property type="match status" value="1"/>
</dbReference>
<evidence type="ECO:0000259" key="16">
    <source>
        <dbReference type="PROSITE" id="PS51066"/>
    </source>
</evidence>
<dbReference type="PANTHER" id="PTHR42697:SF3">
    <property type="entry name" value="ENDONUCLEASE 8 1"/>
    <property type="match status" value="1"/>
</dbReference>
<evidence type="ECO:0000259" key="17">
    <source>
        <dbReference type="PROSITE" id="PS51068"/>
    </source>
</evidence>
<keyword evidence="7" id="KW-0378">Hydrolase</keyword>
<dbReference type="PROSITE" id="PS51066">
    <property type="entry name" value="ZF_FPG_2"/>
    <property type="match status" value="1"/>
</dbReference>
<feature type="domain" description="Formamidopyrimidine-DNA glycosylase catalytic" evidence="17">
    <location>
        <begin position="2"/>
        <end position="100"/>
    </location>
</feature>
<dbReference type="InterPro" id="IPR012319">
    <property type="entry name" value="FPG_cat"/>
</dbReference>
<evidence type="ECO:0000256" key="14">
    <source>
        <dbReference type="PROSITE-ProRule" id="PRU00391"/>
    </source>
</evidence>
<dbReference type="InterPro" id="IPR000214">
    <property type="entry name" value="Znf_DNA_glyclase/AP_lyase"/>
</dbReference>